<feature type="transmembrane region" description="Helical" evidence="1">
    <location>
        <begin position="473"/>
        <end position="492"/>
    </location>
</feature>
<dbReference type="PANTHER" id="PTHR34365:SF7">
    <property type="entry name" value="GLYCINE-RICH DOMAIN-CONTAINING PROTEIN 1"/>
    <property type="match status" value="1"/>
</dbReference>
<sequence>MEPFKESEIHFEVDLPKTALYHLSFLKEVDSATHLRQDDILFRALQRYEKFWLPLAAKFDKEKLTAPLDIEWMWHCHMLCPNAYVRDCHDLVGKVIDHELVSPIERKQRLLKSQTKWKELYPHEPFEITVDSGAFGFDQKIFKSSLSYDLINASKRQSVFFYQVSLPHYSDSYFLENAVLRYKKFLFLKKNNPKMFLVPCYDIDLVWHTHLLHPAIYKKDTEEILGILFNHDDTANDRSPDSRRSQSDLETRELWRNTFHETFSLHGAMYRGDPPAGKLYHLNSSEIFAFSSKKALVVLNNVNIEGVTCEKGKLKLKVSLIERKDDKVLFKLKGTQPSWNFSESYTFDTLHPVGLRFELTKRTGISLFGSTERLGQYKADPLSYIDFFKNGQSEALEIRGRIWLYGLGSNNITVSGHIYAPQRSISVFQIEPGQYNTANVPENIEQMWGPVPLQKLPPNTENTCNVASHSIRYFYAAFFLLVMFMVYLFYSLKVYYQEFNSMKQFAKKYIVGIEKNVKRHSYDFLSLFNHNGQLTFTCRILHSIPLMMSAIHVFYHDKMAVVGHIIGSDQLPLPSQVNHE</sequence>
<dbReference type="Pfam" id="PF07173">
    <property type="entry name" value="GRDP-like"/>
    <property type="match status" value="1"/>
</dbReference>
<keyword evidence="3" id="KW-1185">Reference proteome</keyword>
<organism evidence="2 3">
    <name type="scientific">Tegillarca granosa</name>
    <name type="common">Malaysian cockle</name>
    <name type="synonym">Anadara granosa</name>
    <dbReference type="NCBI Taxonomy" id="220873"/>
    <lineage>
        <taxon>Eukaryota</taxon>
        <taxon>Metazoa</taxon>
        <taxon>Spiralia</taxon>
        <taxon>Lophotrochozoa</taxon>
        <taxon>Mollusca</taxon>
        <taxon>Bivalvia</taxon>
        <taxon>Autobranchia</taxon>
        <taxon>Pteriomorphia</taxon>
        <taxon>Arcoida</taxon>
        <taxon>Arcoidea</taxon>
        <taxon>Arcidae</taxon>
        <taxon>Tegillarca</taxon>
    </lineage>
</organism>
<evidence type="ECO:0000313" key="3">
    <source>
        <dbReference type="Proteomes" id="UP001217089"/>
    </source>
</evidence>
<name>A0ABQ9FHS2_TEGGR</name>
<dbReference type="InterPro" id="IPR009836">
    <property type="entry name" value="GRDP-like"/>
</dbReference>
<reference evidence="2 3" key="1">
    <citation type="submission" date="2022-12" db="EMBL/GenBank/DDBJ databases">
        <title>Chromosome-level genome of Tegillarca granosa.</title>
        <authorList>
            <person name="Kim J."/>
        </authorList>
    </citation>
    <scope>NUCLEOTIDE SEQUENCE [LARGE SCALE GENOMIC DNA]</scope>
    <source>
        <strain evidence="2">Teg-2019</strain>
        <tissue evidence="2">Adductor muscle</tissue>
    </source>
</reference>
<evidence type="ECO:0000256" key="1">
    <source>
        <dbReference type="SAM" id="Phobius"/>
    </source>
</evidence>
<keyword evidence="1" id="KW-0472">Membrane</keyword>
<evidence type="ECO:0000313" key="2">
    <source>
        <dbReference type="EMBL" id="KAJ8316853.1"/>
    </source>
</evidence>
<protein>
    <submittedName>
        <fullName evidence="2">Uncharacterized protein</fullName>
    </submittedName>
</protein>
<proteinExistence type="predicted"/>
<dbReference type="Proteomes" id="UP001217089">
    <property type="component" value="Unassembled WGS sequence"/>
</dbReference>
<comment type="caution">
    <text evidence="2">The sequence shown here is derived from an EMBL/GenBank/DDBJ whole genome shotgun (WGS) entry which is preliminary data.</text>
</comment>
<accession>A0ABQ9FHS2</accession>
<dbReference type="EMBL" id="JARBDR010000246">
    <property type="protein sequence ID" value="KAJ8316853.1"/>
    <property type="molecule type" value="Genomic_DNA"/>
</dbReference>
<dbReference type="PANTHER" id="PTHR34365">
    <property type="entry name" value="ENOLASE (DUF1399)"/>
    <property type="match status" value="1"/>
</dbReference>
<gene>
    <name evidence="2" type="ORF">KUTeg_004757</name>
</gene>
<keyword evidence="1" id="KW-0812">Transmembrane</keyword>
<keyword evidence="1" id="KW-1133">Transmembrane helix</keyword>